<evidence type="ECO:0000313" key="2">
    <source>
        <dbReference type="EMBL" id="SVD74804.1"/>
    </source>
</evidence>
<organism evidence="2">
    <name type="scientific">marine metagenome</name>
    <dbReference type="NCBI Taxonomy" id="408172"/>
    <lineage>
        <taxon>unclassified sequences</taxon>
        <taxon>metagenomes</taxon>
        <taxon>ecological metagenomes</taxon>
    </lineage>
</organism>
<name>A0A382XV72_9ZZZZ</name>
<dbReference type="EMBL" id="UINC01170655">
    <property type="protein sequence ID" value="SVD74804.1"/>
    <property type="molecule type" value="Genomic_DNA"/>
</dbReference>
<sequence length="22" mass="2502">MMHEASVPRPRWTVAPPVPDEV</sequence>
<accession>A0A382XV72</accession>
<feature type="non-terminal residue" evidence="2">
    <location>
        <position position="1"/>
    </location>
</feature>
<protein>
    <submittedName>
        <fullName evidence="2">Uncharacterized protein</fullName>
    </submittedName>
</protein>
<gene>
    <name evidence="2" type="ORF">METZ01_LOCUS427658</name>
</gene>
<feature type="non-terminal residue" evidence="2">
    <location>
        <position position="22"/>
    </location>
</feature>
<proteinExistence type="predicted"/>
<dbReference type="AlphaFoldDB" id="A0A382XV72"/>
<evidence type="ECO:0000256" key="1">
    <source>
        <dbReference type="SAM" id="MobiDB-lite"/>
    </source>
</evidence>
<feature type="region of interest" description="Disordered" evidence="1">
    <location>
        <begin position="1"/>
        <end position="22"/>
    </location>
</feature>
<reference evidence="2" key="1">
    <citation type="submission" date="2018-05" db="EMBL/GenBank/DDBJ databases">
        <authorList>
            <person name="Lanie J.A."/>
            <person name="Ng W.-L."/>
            <person name="Kazmierczak K.M."/>
            <person name="Andrzejewski T.M."/>
            <person name="Davidsen T.M."/>
            <person name="Wayne K.J."/>
            <person name="Tettelin H."/>
            <person name="Glass J.I."/>
            <person name="Rusch D."/>
            <person name="Podicherti R."/>
            <person name="Tsui H.-C.T."/>
            <person name="Winkler M.E."/>
        </authorList>
    </citation>
    <scope>NUCLEOTIDE SEQUENCE</scope>
</reference>